<evidence type="ECO:0000256" key="2">
    <source>
        <dbReference type="ARBA" id="ARBA00022525"/>
    </source>
</evidence>
<reference evidence="11" key="1">
    <citation type="submission" date="2020-10" db="EMBL/GenBank/DDBJ databases">
        <title>Chromosome-scale genome assembly of the Allis shad, Alosa alosa.</title>
        <authorList>
            <person name="Margot Z."/>
            <person name="Christophe K."/>
            <person name="Cabau C."/>
            <person name="Louis A."/>
            <person name="Berthelot C."/>
            <person name="Parey E."/>
            <person name="Roest Crollius H."/>
            <person name="Montfort J."/>
            <person name="Robinson-Rechavi M."/>
            <person name="Bucao C."/>
            <person name="Bouchez O."/>
            <person name="Gislard M."/>
            <person name="Lluch J."/>
            <person name="Milhes M."/>
            <person name="Lampietro C."/>
            <person name="Lopez Roques C."/>
            <person name="Donnadieu C."/>
            <person name="Braasch I."/>
            <person name="Desvignes T."/>
            <person name="Postlethwait J."/>
            <person name="Bobe J."/>
            <person name="Guiguen Y."/>
        </authorList>
    </citation>
    <scope>NUCLEOTIDE SEQUENCE</scope>
    <source>
        <strain evidence="11">M-15738</strain>
        <tissue evidence="11">Blood</tissue>
    </source>
</reference>
<dbReference type="PROSITE" id="PS00514">
    <property type="entry name" value="FIBRINOGEN_C_1"/>
    <property type="match status" value="1"/>
</dbReference>
<dbReference type="InterPro" id="IPR057439">
    <property type="entry name" value="ANG-1/2/4"/>
</dbReference>
<keyword evidence="5 8" id="KW-0175">Coiled coil</keyword>
<dbReference type="InterPro" id="IPR036056">
    <property type="entry name" value="Fibrinogen-like_C"/>
</dbReference>
<dbReference type="InterPro" id="IPR002181">
    <property type="entry name" value="Fibrinogen_a/b/g_C_dom"/>
</dbReference>
<feature type="chain" id="PRO_5043540495" description="Fibrinogen C-terminal domain-containing protein" evidence="9">
    <location>
        <begin position="28"/>
        <end position="531"/>
    </location>
</feature>
<evidence type="ECO:0000256" key="4">
    <source>
        <dbReference type="ARBA" id="ARBA00022729"/>
    </source>
</evidence>
<protein>
    <recommendedName>
        <fullName evidence="10">Fibrinogen C-terminal domain-containing protein</fullName>
    </recommendedName>
</protein>
<dbReference type="EMBL" id="JADWDJ010000013">
    <property type="protein sequence ID" value="KAG5271869.1"/>
    <property type="molecule type" value="Genomic_DNA"/>
</dbReference>
<evidence type="ECO:0000259" key="10">
    <source>
        <dbReference type="PROSITE" id="PS51406"/>
    </source>
</evidence>
<dbReference type="AlphaFoldDB" id="A0AAV6GBE6"/>
<dbReference type="Pfam" id="PF00147">
    <property type="entry name" value="Fibrinogen_C"/>
    <property type="match status" value="1"/>
</dbReference>
<dbReference type="PROSITE" id="PS51406">
    <property type="entry name" value="FIBRINOGEN_C_2"/>
    <property type="match status" value="1"/>
</dbReference>
<proteinExistence type="predicted"/>
<dbReference type="GO" id="GO:0001525">
    <property type="term" value="P:angiogenesis"/>
    <property type="evidence" value="ECO:0007669"/>
    <property type="project" value="UniProtKB-KW"/>
</dbReference>
<keyword evidence="6" id="KW-1015">Disulfide bond</keyword>
<evidence type="ECO:0000256" key="9">
    <source>
        <dbReference type="SAM" id="SignalP"/>
    </source>
</evidence>
<gene>
    <name evidence="11" type="ORF">AALO_G00185040</name>
</gene>
<name>A0AAV6GBE6_9TELE</name>
<dbReference type="Gene3D" id="4.10.530.10">
    <property type="entry name" value="Gamma-fibrinogen Carboxyl Terminal Fragment, domain 2"/>
    <property type="match status" value="1"/>
</dbReference>
<dbReference type="SUPFAM" id="SSF56496">
    <property type="entry name" value="Fibrinogen C-terminal domain-like"/>
    <property type="match status" value="1"/>
</dbReference>
<dbReference type="SMART" id="SM00186">
    <property type="entry name" value="FBG"/>
    <property type="match status" value="1"/>
</dbReference>
<evidence type="ECO:0000256" key="8">
    <source>
        <dbReference type="SAM" id="Coils"/>
    </source>
</evidence>
<dbReference type="CDD" id="cd00087">
    <property type="entry name" value="FReD"/>
    <property type="match status" value="1"/>
</dbReference>
<dbReference type="FunFam" id="3.90.215.10:FF:000001">
    <property type="entry name" value="Tenascin isoform 1"/>
    <property type="match status" value="1"/>
</dbReference>
<dbReference type="FunFam" id="4.10.530.10:FF:000001">
    <property type="entry name" value="angiopoietin-2 isoform X1"/>
    <property type="match status" value="1"/>
</dbReference>
<dbReference type="InterPro" id="IPR037579">
    <property type="entry name" value="FIB_ANG-like"/>
</dbReference>
<dbReference type="PANTHER" id="PTHR47221">
    <property type="entry name" value="FIBRINOGEN ALPHA CHAIN"/>
    <property type="match status" value="1"/>
</dbReference>
<organism evidence="11 12">
    <name type="scientific">Alosa alosa</name>
    <name type="common">allis shad</name>
    <dbReference type="NCBI Taxonomy" id="278164"/>
    <lineage>
        <taxon>Eukaryota</taxon>
        <taxon>Metazoa</taxon>
        <taxon>Chordata</taxon>
        <taxon>Craniata</taxon>
        <taxon>Vertebrata</taxon>
        <taxon>Euteleostomi</taxon>
        <taxon>Actinopterygii</taxon>
        <taxon>Neopterygii</taxon>
        <taxon>Teleostei</taxon>
        <taxon>Clupei</taxon>
        <taxon>Clupeiformes</taxon>
        <taxon>Clupeoidei</taxon>
        <taxon>Clupeidae</taxon>
        <taxon>Alosa</taxon>
    </lineage>
</organism>
<evidence type="ECO:0000313" key="12">
    <source>
        <dbReference type="Proteomes" id="UP000823561"/>
    </source>
</evidence>
<dbReference type="PANTHER" id="PTHR47221:SF6">
    <property type="entry name" value="FIBRINOGEN ALPHA CHAIN"/>
    <property type="match status" value="1"/>
</dbReference>
<keyword evidence="4 9" id="KW-0732">Signal</keyword>
<dbReference type="InterPro" id="IPR014716">
    <property type="entry name" value="Fibrinogen_a/b/g_C_1"/>
</dbReference>
<dbReference type="Proteomes" id="UP000823561">
    <property type="component" value="Chromosome 13"/>
</dbReference>
<keyword evidence="7" id="KW-0325">Glycoprotein</keyword>
<dbReference type="GO" id="GO:0005576">
    <property type="term" value="C:extracellular region"/>
    <property type="evidence" value="ECO:0007669"/>
    <property type="project" value="UniProtKB-SubCell"/>
</dbReference>
<dbReference type="NCBIfam" id="NF040941">
    <property type="entry name" value="GGGWT_bact"/>
    <property type="match status" value="1"/>
</dbReference>
<evidence type="ECO:0000256" key="6">
    <source>
        <dbReference type="ARBA" id="ARBA00023157"/>
    </source>
</evidence>
<keyword evidence="2" id="KW-0964">Secreted</keyword>
<accession>A0AAV6GBE6</accession>
<evidence type="ECO:0000313" key="11">
    <source>
        <dbReference type="EMBL" id="KAG5271869.1"/>
    </source>
</evidence>
<evidence type="ECO:0000256" key="3">
    <source>
        <dbReference type="ARBA" id="ARBA00022657"/>
    </source>
</evidence>
<comment type="caution">
    <text evidence="11">The sequence shown here is derived from an EMBL/GenBank/DDBJ whole genome shotgun (WGS) entry which is preliminary data.</text>
</comment>
<dbReference type="GO" id="GO:0007596">
    <property type="term" value="P:blood coagulation"/>
    <property type="evidence" value="ECO:0007669"/>
    <property type="project" value="InterPro"/>
</dbReference>
<evidence type="ECO:0000256" key="5">
    <source>
        <dbReference type="ARBA" id="ARBA00023054"/>
    </source>
</evidence>
<keyword evidence="12" id="KW-1185">Reference proteome</keyword>
<sequence length="531" mass="59822">MRRSGLLCPRLCLAALLVWARCGAGGGEERHQPSLTTGTGDGRGYSSTPLAQCTYTFILPEMAGATQSRCPDQGPQELGSSNSLLGDALQGAQVPVGQRIQHLELAMENYTHWIQLIEGSVRNNANVEARRLEHSTVNEDTAAILDLSTNLLYQTAKHTRKLMEVETQVLDQTSKLEIQLLENSLTKNKLETQLLQQTNEITKLIDQNGVVERRLRDMESQHQQQLQALREERSGLQRVVLQQSQLTEELQSHVRLVTSNNSLLQSQQQQLREAIRRLLEVCSKDKVEASNSLQQADEQRTFRDCADLFHSGFNKSGVYTIHLTIQYTAKVYCDMDTAGGGWTMIQRRQDGTTDFHRSWKEYKMGFGTVSGEHWLGNELVFLLTSQGQYSLRVELTDWNDQQAFSQYEQFHISNEKQKYRLSVKGYSGTAGRLSSLVSRGADFSTKDVDNDNCICQCAPLLTGGWWFDACGASNLNGVYYRQGQHMGKLNGIKWHYFKGPSYSLHKTTMMIRPLDFGDSVRGLKIGHDASE</sequence>
<dbReference type="Pfam" id="PF25443">
    <property type="entry name" value="ANG-1"/>
    <property type="match status" value="1"/>
</dbReference>
<feature type="signal peptide" evidence="9">
    <location>
        <begin position="1"/>
        <end position="27"/>
    </location>
</feature>
<keyword evidence="3" id="KW-0037">Angiogenesis</keyword>
<evidence type="ECO:0000256" key="7">
    <source>
        <dbReference type="ARBA" id="ARBA00023180"/>
    </source>
</evidence>
<evidence type="ECO:0000256" key="1">
    <source>
        <dbReference type="ARBA" id="ARBA00004613"/>
    </source>
</evidence>
<comment type="subcellular location">
    <subcellularLocation>
        <location evidence="1">Secreted</location>
    </subcellularLocation>
</comment>
<dbReference type="InterPro" id="IPR020837">
    <property type="entry name" value="Fibrinogen_CS"/>
</dbReference>
<dbReference type="Gene3D" id="3.90.215.10">
    <property type="entry name" value="Gamma Fibrinogen, chain A, domain 1"/>
    <property type="match status" value="1"/>
</dbReference>
<feature type="domain" description="Fibrinogen C-terminal" evidence="10">
    <location>
        <begin position="296"/>
        <end position="515"/>
    </location>
</feature>
<feature type="coiled-coil region" evidence="8">
    <location>
        <begin position="187"/>
        <end position="239"/>
    </location>
</feature>